<reference evidence="1 2" key="1">
    <citation type="submission" date="2018-06" db="EMBL/GenBank/DDBJ databases">
        <authorList>
            <person name="Zhirakovskaya E."/>
        </authorList>
    </citation>
    <scope>NUCLEOTIDE SEQUENCE [LARGE SCALE GENOMIC DNA]</scope>
    <source>
        <strain evidence="1 2">LY3</strain>
    </source>
</reference>
<dbReference type="SUPFAM" id="SSF48208">
    <property type="entry name" value="Six-hairpin glycosidases"/>
    <property type="match status" value="1"/>
</dbReference>
<accession>A0A327N7M4</accession>
<dbReference type="EMBL" id="QLIN01000003">
    <property type="protein sequence ID" value="RAI70743.1"/>
    <property type="molecule type" value="Genomic_DNA"/>
</dbReference>
<protein>
    <submittedName>
        <fullName evidence="1">Aspartate-semialdehyde dehydrogenase</fullName>
    </submittedName>
</protein>
<dbReference type="Gene3D" id="1.50.10.20">
    <property type="match status" value="1"/>
</dbReference>
<evidence type="ECO:0000313" key="1">
    <source>
        <dbReference type="EMBL" id="RAI70743.1"/>
    </source>
</evidence>
<organism evidence="1 2">
    <name type="scientific">Pseudomonas fluorescens</name>
    <dbReference type="NCBI Taxonomy" id="294"/>
    <lineage>
        <taxon>Bacteria</taxon>
        <taxon>Pseudomonadati</taxon>
        <taxon>Pseudomonadota</taxon>
        <taxon>Gammaproteobacteria</taxon>
        <taxon>Pseudomonadales</taxon>
        <taxon>Pseudomonadaceae</taxon>
        <taxon>Pseudomonas</taxon>
    </lineage>
</organism>
<comment type="caution">
    <text evidence="1">The sequence shown here is derived from an EMBL/GenBank/DDBJ whole genome shotgun (WGS) entry which is preliminary data.</text>
</comment>
<dbReference type="GO" id="GO:0005975">
    <property type="term" value="P:carbohydrate metabolic process"/>
    <property type="evidence" value="ECO:0007669"/>
    <property type="project" value="InterPro"/>
</dbReference>
<dbReference type="Proteomes" id="UP000249493">
    <property type="component" value="Unassembled WGS sequence"/>
</dbReference>
<name>A0A327N7M4_PSEFL</name>
<evidence type="ECO:0000313" key="2">
    <source>
        <dbReference type="Proteomes" id="UP000249493"/>
    </source>
</evidence>
<dbReference type="AlphaFoldDB" id="A0A327N7M4"/>
<dbReference type="RefSeq" id="WP_111282220.1">
    <property type="nucleotide sequence ID" value="NZ_QLIN01000003.1"/>
</dbReference>
<gene>
    <name evidence="1" type="ORF">DOZ80_09720</name>
</gene>
<sequence>MRETLERPLNVADRLLADASHHHFAGYDPFDSLNSTLLQATPFYRNEWVRLAWLQLGKRSPINLRPLLRVPKKRNPKGVGLFISGLLQDYRRTGAAEYLQQARELAAWLLTQRSDPQQWSHSCWGYHFDWQARAFYVPAGKPNIITTCYVARALHELGTVTEDQSLIDVALDAARFISTELYTEAGGRSFYAYIPGEQAFVHNASLWGAAWCAFAGKQLGDEVLVAQALRAARQSIQEQAADGSWVYGARHHHQFIDGFHTGYNLEALCLLREATADAEFDSCIRTGYAYYVKTFFSEDGTARYYNNGVYPIDMHSFAQAVFTLLKVGGTAEDLQLCDKVVQRAIDLLYLPNKGQFVYQKTRWLTNRINYTRWTQAWAYYSLAFYNRYRAEINYAKD</sequence>
<dbReference type="InterPro" id="IPR008928">
    <property type="entry name" value="6-hairpin_glycosidase_sf"/>
</dbReference>
<proteinExistence type="predicted"/>